<protein>
    <submittedName>
        <fullName evidence="2">Uncharacterized protein</fullName>
    </submittedName>
</protein>
<evidence type="ECO:0000313" key="2">
    <source>
        <dbReference type="EMBL" id="CAL1598581.1"/>
    </source>
</evidence>
<evidence type="ECO:0000256" key="1">
    <source>
        <dbReference type="SAM" id="MobiDB-lite"/>
    </source>
</evidence>
<gene>
    <name evidence="2" type="ORF">KC01_LOCUS26948</name>
</gene>
<proteinExistence type="predicted"/>
<feature type="compositionally biased region" description="Polar residues" evidence="1">
    <location>
        <begin position="94"/>
        <end position="105"/>
    </location>
</feature>
<reference evidence="2 3" key="1">
    <citation type="submission" date="2024-04" db="EMBL/GenBank/DDBJ databases">
        <authorList>
            <person name="Waldvogel A.-M."/>
            <person name="Schoenle A."/>
        </authorList>
    </citation>
    <scope>NUCLEOTIDE SEQUENCE [LARGE SCALE GENOMIC DNA]</scope>
</reference>
<accession>A0AAV2LAT1</accession>
<sequence>MEPHLPRVGRAKERCDVTARQHCFKSALSPRLDVKLKEGGGGWKCVCGGGCWTRPTGSAPNARTCLESGGAARSSGDSCSDQGNYGDGGLSHTGGFTSAQAPQSELHSRMEEFCPI</sequence>
<dbReference type="AlphaFoldDB" id="A0AAV2LAT1"/>
<feature type="region of interest" description="Disordered" evidence="1">
    <location>
        <begin position="68"/>
        <end position="108"/>
    </location>
</feature>
<keyword evidence="3" id="KW-1185">Reference proteome</keyword>
<dbReference type="EMBL" id="OZ035844">
    <property type="protein sequence ID" value="CAL1598581.1"/>
    <property type="molecule type" value="Genomic_DNA"/>
</dbReference>
<organism evidence="2 3">
    <name type="scientific">Knipowitschia caucasica</name>
    <name type="common">Caucasian dwarf goby</name>
    <name type="synonym">Pomatoschistus caucasicus</name>
    <dbReference type="NCBI Taxonomy" id="637954"/>
    <lineage>
        <taxon>Eukaryota</taxon>
        <taxon>Metazoa</taxon>
        <taxon>Chordata</taxon>
        <taxon>Craniata</taxon>
        <taxon>Vertebrata</taxon>
        <taxon>Euteleostomi</taxon>
        <taxon>Actinopterygii</taxon>
        <taxon>Neopterygii</taxon>
        <taxon>Teleostei</taxon>
        <taxon>Neoteleostei</taxon>
        <taxon>Acanthomorphata</taxon>
        <taxon>Gobiaria</taxon>
        <taxon>Gobiiformes</taxon>
        <taxon>Gobioidei</taxon>
        <taxon>Gobiidae</taxon>
        <taxon>Gobiinae</taxon>
        <taxon>Knipowitschia</taxon>
    </lineage>
</organism>
<name>A0AAV2LAT1_KNICA</name>
<evidence type="ECO:0000313" key="3">
    <source>
        <dbReference type="Proteomes" id="UP001497482"/>
    </source>
</evidence>
<dbReference type="Proteomes" id="UP001497482">
    <property type="component" value="Chromosome 22"/>
</dbReference>